<proteinExistence type="predicted"/>
<dbReference type="Proteomes" id="UP000239895">
    <property type="component" value="Unassembled WGS sequence"/>
</dbReference>
<accession>A0ABX5EF20</accession>
<gene>
    <name evidence="2" type="ORF">BCL65_11072</name>
</gene>
<dbReference type="Pfam" id="PF12146">
    <property type="entry name" value="Hydrolase_4"/>
    <property type="match status" value="1"/>
</dbReference>
<dbReference type="InterPro" id="IPR022742">
    <property type="entry name" value="Hydrolase_4"/>
</dbReference>
<name>A0ABX5EF20_9MICO</name>
<evidence type="ECO:0000313" key="2">
    <source>
        <dbReference type="EMBL" id="PRZ04411.1"/>
    </source>
</evidence>
<dbReference type="Gene3D" id="3.40.50.1820">
    <property type="entry name" value="alpha/beta hydrolase"/>
    <property type="match status" value="1"/>
</dbReference>
<protein>
    <submittedName>
        <fullName evidence="2">Alpha-beta hydrolase superfamily lysophospholipase</fullName>
    </submittedName>
</protein>
<comment type="caution">
    <text evidence="2">The sequence shown here is derived from an EMBL/GenBank/DDBJ whole genome shotgun (WGS) entry which is preliminary data.</text>
</comment>
<dbReference type="SUPFAM" id="SSF53474">
    <property type="entry name" value="alpha/beta-Hydrolases"/>
    <property type="match status" value="1"/>
</dbReference>
<dbReference type="EMBL" id="PVTX01000010">
    <property type="protein sequence ID" value="PRZ04411.1"/>
    <property type="molecule type" value="Genomic_DNA"/>
</dbReference>
<organism evidence="2 3">
    <name type="scientific">Isoptericola halotolerans</name>
    <dbReference type="NCBI Taxonomy" id="300560"/>
    <lineage>
        <taxon>Bacteria</taxon>
        <taxon>Bacillati</taxon>
        <taxon>Actinomycetota</taxon>
        <taxon>Actinomycetes</taxon>
        <taxon>Micrococcales</taxon>
        <taxon>Promicromonosporaceae</taxon>
        <taxon>Isoptericola</taxon>
    </lineage>
</organism>
<evidence type="ECO:0000259" key="1">
    <source>
        <dbReference type="Pfam" id="PF12146"/>
    </source>
</evidence>
<evidence type="ECO:0000313" key="3">
    <source>
        <dbReference type="Proteomes" id="UP000239895"/>
    </source>
</evidence>
<dbReference type="InterPro" id="IPR029058">
    <property type="entry name" value="AB_hydrolase_fold"/>
</dbReference>
<feature type="domain" description="Serine aminopeptidase S33" evidence="1">
    <location>
        <begin position="50"/>
        <end position="199"/>
    </location>
</feature>
<dbReference type="GO" id="GO:0016787">
    <property type="term" value="F:hydrolase activity"/>
    <property type="evidence" value="ECO:0007669"/>
    <property type="project" value="UniProtKB-KW"/>
</dbReference>
<keyword evidence="2" id="KW-0378">Hydrolase</keyword>
<keyword evidence="3" id="KW-1185">Reference proteome</keyword>
<reference evidence="2 3" key="1">
    <citation type="submission" date="2018-03" db="EMBL/GenBank/DDBJ databases">
        <title>Comparative analysis of microorganisms from saline springs in Andes Mountain Range, Colombia.</title>
        <authorList>
            <person name="Rubin E."/>
        </authorList>
    </citation>
    <scope>NUCLEOTIDE SEQUENCE [LARGE SCALE GENOMIC DNA]</scope>
    <source>
        <strain evidence="2 3">CG 23</strain>
    </source>
</reference>
<sequence length="338" mass="36023">MSSYGTHVPALPNDTSPDDVVWEPDPLLDGFVSAPVGPATLVRRAEGPTTPRGVVLHVHGYNDYFFQDHLADAVHEAGYVFYAVDLRRAGRSLLRSADDAGAEAGIPPHFTTSLQELGGDLDAALSRVRAAAPGLPVAVHAHSTGALTTSMWSHARGADGPDAVVLNSPFLDLAGSWLSRQVNTGVLGVLGRLRPLAVVSTHPSVYATYQHVDNGGRWRFDTDLKKPEGQPVRAAWLRAVRRAQLRLARGLDIPGPVLVARCASSGPDSPDNPGLDRQDTVLDTRQIARLAPRLGPDVTQVVVDDGVHDLTLSADGPRQEYLGALVRFLADRLPAVAA</sequence>